<evidence type="ECO:0000313" key="9">
    <source>
        <dbReference type="EMBL" id="KAJ6223630.1"/>
    </source>
</evidence>
<dbReference type="Pfam" id="PF09379">
    <property type="entry name" value="FERM_N"/>
    <property type="match status" value="1"/>
</dbReference>
<feature type="region of interest" description="Disordered" evidence="7">
    <location>
        <begin position="425"/>
        <end position="556"/>
    </location>
</feature>
<evidence type="ECO:0000256" key="4">
    <source>
        <dbReference type="ARBA" id="ARBA00022949"/>
    </source>
</evidence>
<evidence type="ECO:0000256" key="6">
    <source>
        <dbReference type="SAM" id="Coils"/>
    </source>
</evidence>
<evidence type="ECO:0000256" key="2">
    <source>
        <dbReference type="ARBA" id="ARBA00004282"/>
    </source>
</evidence>
<evidence type="ECO:0000259" key="8">
    <source>
        <dbReference type="PROSITE" id="PS50057"/>
    </source>
</evidence>
<dbReference type="AlphaFoldDB" id="A0A9Q0RRG3"/>
<sequence length="589" mass="68212">MNVTINVFDYDYNYLVKRSITGQQIFDTISDRIGLKNRSMFGLQAYHEQIKSRVWIKPTKRMIDSIQQGLQFEPKVYLYLRARHFPANFDELVQQDSVAMNLYYRQISQRWVSGYDPNSPVELCLLSLMLLNEIGQLADVLNKTEWNHLVNVVKQYLKKSAEPNRGAECCLRLWSLFGSMQSCESIFNYLNIAMNMSNYQCETITFPVQNMADEKAIIGIGFNGICIKQEQQQQPQSIELNWTEIEKVICCKKSIKIELRDKKTTDKMKYDCNSQYVATQLFQLLIAYHQMSLKSDQNNTGTRLIISNAEKFLQELVSNFKIDEKNADVNQTITAMTKAESTKIESQVDQDAQVQPQEISLKEKEWNQLNIALLDSMILYNNFKKDVENHLESLEEKTKNLLNLCEHIEHKLKVQVEADRMAIQLSPKQKNQVDSSERSNDGEQQTPVELVNVKTDHSYSPNSVQFVERERNEQENTDEVKDENEIQEPLEMMDIKEMDTIETPHNDDIEEKEGEEKEESCTIEIEKDLEPESTISDGSELISETSGSLSSPIGYGNIKSNEQQQLILESVRRKRFAQIRLAILDQVRI</sequence>
<keyword evidence="5" id="KW-0472">Membrane</keyword>
<dbReference type="Gene3D" id="3.10.20.90">
    <property type="entry name" value="Phosphatidylinositol 3-kinase Catalytic Subunit, Chain A, domain 1"/>
    <property type="match status" value="1"/>
</dbReference>
<dbReference type="InterPro" id="IPR029071">
    <property type="entry name" value="Ubiquitin-like_domsf"/>
</dbReference>
<dbReference type="GO" id="GO:0009887">
    <property type="term" value="P:animal organ morphogenesis"/>
    <property type="evidence" value="ECO:0007669"/>
    <property type="project" value="UniProtKB-ARBA"/>
</dbReference>
<dbReference type="Pfam" id="PF09380">
    <property type="entry name" value="FERM_C"/>
    <property type="match status" value="1"/>
</dbReference>
<dbReference type="Proteomes" id="UP001142055">
    <property type="component" value="Chromosome 1"/>
</dbReference>
<keyword evidence="4" id="KW-0965">Cell junction</keyword>
<dbReference type="GO" id="GO:0070161">
    <property type="term" value="C:anchoring junction"/>
    <property type="evidence" value="ECO:0007669"/>
    <property type="project" value="UniProtKB-SubCell"/>
</dbReference>
<dbReference type="GO" id="GO:0003779">
    <property type="term" value="F:actin binding"/>
    <property type="evidence" value="ECO:0007669"/>
    <property type="project" value="InterPro"/>
</dbReference>
<feature type="compositionally biased region" description="Acidic residues" evidence="7">
    <location>
        <begin position="508"/>
        <end position="518"/>
    </location>
</feature>
<feature type="domain" description="FERM" evidence="8">
    <location>
        <begin position="1"/>
        <end position="296"/>
    </location>
</feature>
<dbReference type="SUPFAM" id="SSF54236">
    <property type="entry name" value="Ubiquitin-like"/>
    <property type="match status" value="1"/>
</dbReference>
<dbReference type="GO" id="GO:0048731">
    <property type="term" value="P:system development"/>
    <property type="evidence" value="ECO:0007669"/>
    <property type="project" value="UniProtKB-ARBA"/>
</dbReference>
<gene>
    <name evidence="9" type="ORF">RDWZM_002175</name>
</gene>
<dbReference type="EMBL" id="JAPWDV010000001">
    <property type="protein sequence ID" value="KAJ6223630.1"/>
    <property type="molecule type" value="Genomic_DNA"/>
</dbReference>
<evidence type="ECO:0000256" key="1">
    <source>
        <dbReference type="ARBA" id="ARBA00004202"/>
    </source>
</evidence>
<dbReference type="InterPro" id="IPR019749">
    <property type="entry name" value="Band_41_domain"/>
</dbReference>
<dbReference type="InterPro" id="IPR018980">
    <property type="entry name" value="FERM_PH-like_C"/>
</dbReference>
<feature type="compositionally biased region" description="Basic and acidic residues" evidence="7">
    <location>
        <begin position="493"/>
        <end position="507"/>
    </location>
</feature>
<dbReference type="PANTHER" id="PTHR23281">
    <property type="entry name" value="MERLIN/MOESIN/EZRIN/RADIXIN"/>
    <property type="match status" value="1"/>
</dbReference>
<dbReference type="InterPro" id="IPR011174">
    <property type="entry name" value="ERM"/>
</dbReference>
<keyword evidence="3" id="KW-1003">Cell membrane</keyword>
<dbReference type="PROSITE" id="PS50057">
    <property type="entry name" value="FERM_3"/>
    <property type="match status" value="1"/>
</dbReference>
<accession>A0A9Q0RRG3</accession>
<keyword evidence="6" id="KW-0175">Coiled coil</keyword>
<name>A0A9Q0RRG3_BLOTA</name>
<dbReference type="SMART" id="SM01196">
    <property type="entry name" value="FERM_C"/>
    <property type="match status" value="1"/>
</dbReference>
<comment type="caution">
    <text evidence="9">The sequence shown here is derived from an EMBL/GenBank/DDBJ whole genome shotgun (WGS) entry which is preliminary data.</text>
</comment>
<dbReference type="GO" id="GO:0005886">
    <property type="term" value="C:plasma membrane"/>
    <property type="evidence" value="ECO:0007669"/>
    <property type="project" value="UniProtKB-SubCell"/>
</dbReference>
<feature type="compositionally biased region" description="Polar residues" evidence="7">
    <location>
        <begin position="533"/>
        <end position="551"/>
    </location>
</feature>
<evidence type="ECO:0000256" key="7">
    <source>
        <dbReference type="SAM" id="MobiDB-lite"/>
    </source>
</evidence>
<dbReference type="InterPro" id="IPR011993">
    <property type="entry name" value="PH-like_dom_sf"/>
</dbReference>
<feature type="compositionally biased region" description="Acidic residues" evidence="7">
    <location>
        <begin position="475"/>
        <end position="488"/>
    </location>
</feature>
<reference evidence="9" key="1">
    <citation type="submission" date="2022-12" db="EMBL/GenBank/DDBJ databases">
        <title>Genome assemblies of Blomia tropicalis.</title>
        <authorList>
            <person name="Cui Y."/>
        </authorList>
    </citation>
    <scope>NUCLEOTIDE SEQUENCE</scope>
    <source>
        <tissue evidence="9">Adult mites</tissue>
    </source>
</reference>
<organism evidence="9 10">
    <name type="scientific">Blomia tropicalis</name>
    <name type="common">Mite</name>
    <dbReference type="NCBI Taxonomy" id="40697"/>
    <lineage>
        <taxon>Eukaryota</taxon>
        <taxon>Metazoa</taxon>
        <taxon>Ecdysozoa</taxon>
        <taxon>Arthropoda</taxon>
        <taxon>Chelicerata</taxon>
        <taxon>Arachnida</taxon>
        <taxon>Acari</taxon>
        <taxon>Acariformes</taxon>
        <taxon>Sarcoptiformes</taxon>
        <taxon>Astigmata</taxon>
        <taxon>Glycyphagoidea</taxon>
        <taxon>Echimyopodidae</taxon>
        <taxon>Blomia</taxon>
    </lineage>
</organism>
<comment type="subcellular location">
    <subcellularLocation>
        <location evidence="2">Cell junction</location>
    </subcellularLocation>
    <subcellularLocation>
        <location evidence="1">Cell membrane</location>
        <topology evidence="1">Peripheral membrane protein</topology>
    </subcellularLocation>
</comment>
<feature type="coiled-coil region" evidence="6">
    <location>
        <begin position="380"/>
        <end position="411"/>
    </location>
</feature>
<dbReference type="InterPro" id="IPR018979">
    <property type="entry name" value="FERM_N"/>
</dbReference>
<dbReference type="SUPFAM" id="SSF50729">
    <property type="entry name" value="PH domain-like"/>
    <property type="match status" value="1"/>
</dbReference>
<evidence type="ECO:0000256" key="3">
    <source>
        <dbReference type="ARBA" id="ARBA00022475"/>
    </source>
</evidence>
<dbReference type="SMART" id="SM00295">
    <property type="entry name" value="B41"/>
    <property type="match status" value="1"/>
</dbReference>
<protein>
    <recommendedName>
        <fullName evidence="8">FERM domain-containing protein</fullName>
    </recommendedName>
</protein>
<evidence type="ECO:0000313" key="10">
    <source>
        <dbReference type="Proteomes" id="UP001142055"/>
    </source>
</evidence>
<proteinExistence type="predicted"/>
<evidence type="ECO:0000256" key="5">
    <source>
        <dbReference type="ARBA" id="ARBA00023136"/>
    </source>
</evidence>
<keyword evidence="10" id="KW-1185">Reference proteome</keyword>
<dbReference type="Gene3D" id="2.30.29.30">
    <property type="entry name" value="Pleckstrin-homology domain (PH domain)/Phosphotyrosine-binding domain (PTB)"/>
    <property type="match status" value="1"/>
</dbReference>
<dbReference type="InterPro" id="IPR000299">
    <property type="entry name" value="FERM_domain"/>
</dbReference>